<dbReference type="GO" id="GO:0006004">
    <property type="term" value="P:fucose metabolic process"/>
    <property type="evidence" value="ECO:0007669"/>
    <property type="project" value="UniProtKB-KW"/>
</dbReference>
<dbReference type="RefSeq" id="XP_062632063.1">
    <property type="nucleotide sequence ID" value="XM_062776080.1"/>
</dbReference>
<evidence type="ECO:0000256" key="1">
    <source>
        <dbReference type="ARBA" id="ARBA00022679"/>
    </source>
</evidence>
<sequence>MRLTVPGTSLTLDLGALRARAASSPLHLLTGRRSGFRLLLLFLLVCLVLVAHPSPPLPPSYAVEYRVERTLPQHDYRLPFPEGRYGRYVKFDVPKGTGFNHQLQRVFLQHHVAFSANRSLAFEPYVEADTVSLPLPCSVALTPASQLVPVLLNKWPWRNARIPLSAYIASVISGFERHYRAPRAVTSSFYDSVCPRSRQRVITLKTEANPNGQFTLPADGKARLHDLENMLADSVNCIRIKGEVFDDEFFDSTASVDIVDALAKSPVMAHFTFSPRVLNILNRMMPAIAPHSASYDVERIAHSRNKAIMPTNPWKHILALHLRRGDGWEAACEEKAARSAPFVSWNKLPKLPGNENVPPPADMVEDTRLGLYRAKCLPDVKAIIARARRMRKNHPLLRSIYLLTDAPDDWTEEVRRWLASDAWDKVFVGRTDVYPNFQDREVGPAVDMEVARRAGVFVGNGFSTTTANIVLLRTRDGIHPDFTQFW</sequence>
<keyword evidence="1" id="KW-0808">Transferase</keyword>
<evidence type="ECO:0000256" key="3">
    <source>
        <dbReference type="ARBA" id="ARBA00023277"/>
    </source>
</evidence>
<organism evidence="4 5">
    <name type="scientific">Vanrija pseudolonga</name>
    <dbReference type="NCBI Taxonomy" id="143232"/>
    <lineage>
        <taxon>Eukaryota</taxon>
        <taxon>Fungi</taxon>
        <taxon>Dikarya</taxon>
        <taxon>Basidiomycota</taxon>
        <taxon>Agaricomycotina</taxon>
        <taxon>Tremellomycetes</taxon>
        <taxon>Trichosporonales</taxon>
        <taxon>Trichosporonaceae</taxon>
        <taxon>Vanrija</taxon>
    </lineage>
</organism>
<name>A0AAF1BMA1_9TREE</name>
<dbReference type="GeneID" id="87812685"/>
<dbReference type="AlphaFoldDB" id="A0AAF1BMA1"/>
<evidence type="ECO:0000313" key="4">
    <source>
        <dbReference type="EMBL" id="WOO86037.1"/>
    </source>
</evidence>
<accession>A0AAF1BMA1</accession>
<reference evidence="4" key="1">
    <citation type="submission" date="2023-10" db="EMBL/GenBank/DDBJ databases">
        <authorList>
            <person name="Noh H."/>
        </authorList>
    </citation>
    <scope>NUCLEOTIDE SEQUENCE</scope>
    <source>
        <strain evidence="4">DUCC4014</strain>
    </source>
</reference>
<dbReference type="Gene3D" id="3.40.50.11350">
    <property type="match status" value="1"/>
</dbReference>
<gene>
    <name evidence="4" type="ORF">LOC62_07G009524</name>
</gene>
<dbReference type="EMBL" id="CP086720">
    <property type="protein sequence ID" value="WOO86037.1"/>
    <property type="molecule type" value="Genomic_DNA"/>
</dbReference>
<evidence type="ECO:0008006" key="6">
    <source>
        <dbReference type="Google" id="ProtNLM"/>
    </source>
</evidence>
<keyword evidence="2" id="KW-0294">Fucose metabolism</keyword>
<keyword evidence="3" id="KW-0119">Carbohydrate metabolism</keyword>
<proteinExistence type="predicted"/>
<dbReference type="Pfam" id="PF10250">
    <property type="entry name" value="O-FucT"/>
    <property type="match status" value="1"/>
</dbReference>
<dbReference type="InterPro" id="IPR019378">
    <property type="entry name" value="GDP-Fuc_O-FucTrfase"/>
</dbReference>
<evidence type="ECO:0000313" key="5">
    <source>
        <dbReference type="Proteomes" id="UP000827549"/>
    </source>
</evidence>
<keyword evidence="5" id="KW-1185">Reference proteome</keyword>
<dbReference type="Proteomes" id="UP000827549">
    <property type="component" value="Chromosome 7"/>
</dbReference>
<dbReference type="GO" id="GO:0016740">
    <property type="term" value="F:transferase activity"/>
    <property type="evidence" value="ECO:0007669"/>
    <property type="project" value="UniProtKB-KW"/>
</dbReference>
<protein>
    <recommendedName>
        <fullName evidence="6">O-fucosyltransferase family protein</fullName>
    </recommendedName>
</protein>
<evidence type="ECO:0000256" key="2">
    <source>
        <dbReference type="ARBA" id="ARBA00023253"/>
    </source>
</evidence>
<dbReference type="CDD" id="cd11296">
    <property type="entry name" value="O-FucT_like"/>
    <property type="match status" value="1"/>
</dbReference>